<keyword evidence="2" id="KW-0472">Membrane</keyword>
<name>A0A4Y9JR66_9PAST</name>
<accession>A0A4Y9JR66</accession>
<reference evidence="3 4" key="1">
    <citation type="submission" date="2019-03" db="EMBL/GenBank/DDBJ databases">
        <title>Diversity of the mouse oral microbiome.</title>
        <authorList>
            <person name="Joseph S."/>
            <person name="Aduse-Opoku J."/>
            <person name="Curtis M."/>
            <person name="Wade W."/>
            <person name="Hashim A."/>
        </authorList>
    </citation>
    <scope>NUCLEOTIDE SEQUENCE [LARGE SCALE GENOMIC DNA]</scope>
    <source>
        <strain evidence="3 4">WT12</strain>
    </source>
</reference>
<keyword evidence="2" id="KW-1133">Transmembrane helix</keyword>
<sequence length="108" mass="11566">MTFKGSLWFNFGRSLTDSSLYQALYGHLGGNGNIIDDVAEFFREGDEHASMNMVLNSMYLVIPALWIGFLSWAGVKVGNGISSAIQGGAKEAKSGTNDGINTSKSVVK</sequence>
<keyword evidence="2" id="KW-0812">Transmembrane</keyword>
<organism evidence="3 4">
    <name type="scientific">Muribacter muris</name>
    <dbReference type="NCBI Taxonomy" id="67855"/>
    <lineage>
        <taxon>Bacteria</taxon>
        <taxon>Pseudomonadati</taxon>
        <taxon>Pseudomonadota</taxon>
        <taxon>Gammaproteobacteria</taxon>
        <taxon>Pasteurellales</taxon>
        <taxon>Pasteurellaceae</taxon>
        <taxon>Muribacter</taxon>
    </lineage>
</organism>
<evidence type="ECO:0000313" key="4">
    <source>
        <dbReference type="Proteomes" id="UP000297396"/>
    </source>
</evidence>
<feature type="transmembrane region" description="Helical" evidence="2">
    <location>
        <begin position="57"/>
        <end position="75"/>
    </location>
</feature>
<gene>
    <name evidence="3" type="ORF">E4T80_11835</name>
</gene>
<dbReference type="OrthoDB" id="5645662at2"/>
<feature type="compositionally biased region" description="Polar residues" evidence="1">
    <location>
        <begin position="94"/>
        <end position="108"/>
    </location>
</feature>
<proteinExistence type="predicted"/>
<evidence type="ECO:0000313" key="3">
    <source>
        <dbReference type="EMBL" id="TFV07822.1"/>
    </source>
</evidence>
<feature type="region of interest" description="Disordered" evidence="1">
    <location>
        <begin position="87"/>
        <end position="108"/>
    </location>
</feature>
<dbReference type="EMBL" id="SPPA01000036">
    <property type="protein sequence ID" value="TFV07822.1"/>
    <property type="molecule type" value="Genomic_DNA"/>
</dbReference>
<evidence type="ECO:0000256" key="2">
    <source>
        <dbReference type="SAM" id="Phobius"/>
    </source>
</evidence>
<dbReference type="AlphaFoldDB" id="A0A4Y9JR66"/>
<comment type="caution">
    <text evidence="3">The sequence shown here is derived from an EMBL/GenBank/DDBJ whole genome shotgun (WGS) entry which is preliminary data.</text>
</comment>
<protein>
    <submittedName>
        <fullName evidence="3">Uncharacterized protein</fullName>
    </submittedName>
</protein>
<dbReference type="Proteomes" id="UP000297396">
    <property type="component" value="Unassembled WGS sequence"/>
</dbReference>
<evidence type="ECO:0000256" key="1">
    <source>
        <dbReference type="SAM" id="MobiDB-lite"/>
    </source>
</evidence>